<proteinExistence type="predicted"/>
<dbReference type="PANTHER" id="PTHR24043">
    <property type="entry name" value="SCAVENGER RECEPTOR CLASS F"/>
    <property type="match status" value="1"/>
</dbReference>
<evidence type="ECO:0000256" key="2">
    <source>
        <dbReference type="SAM" id="Phobius"/>
    </source>
</evidence>
<reference evidence="3 4" key="1">
    <citation type="journal article" date="2021" name="Elife">
        <title>Chloroplast acquisition without the gene transfer in kleptoplastic sea slugs, Plakobranchus ocellatus.</title>
        <authorList>
            <person name="Maeda T."/>
            <person name="Takahashi S."/>
            <person name="Yoshida T."/>
            <person name="Shimamura S."/>
            <person name="Takaki Y."/>
            <person name="Nagai Y."/>
            <person name="Toyoda A."/>
            <person name="Suzuki Y."/>
            <person name="Arimoto A."/>
            <person name="Ishii H."/>
            <person name="Satoh N."/>
            <person name="Nishiyama T."/>
            <person name="Hasebe M."/>
            <person name="Maruyama T."/>
            <person name="Minagawa J."/>
            <person name="Obokata J."/>
            <person name="Shigenobu S."/>
        </authorList>
    </citation>
    <scope>NUCLEOTIDE SEQUENCE [LARGE SCALE GENOMIC DNA]</scope>
</reference>
<evidence type="ECO:0000256" key="1">
    <source>
        <dbReference type="ARBA" id="ARBA00022536"/>
    </source>
</evidence>
<dbReference type="Proteomes" id="UP000762676">
    <property type="component" value="Unassembled WGS sequence"/>
</dbReference>
<dbReference type="AlphaFoldDB" id="A0AAV4IN79"/>
<keyword evidence="2" id="KW-0472">Membrane</keyword>
<accession>A0AAV4IN79</accession>
<keyword evidence="4" id="KW-1185">Reference proteome</keyword>
<keyword evidence="2" id="KW-1133">Transmembrane helix</keyword>
<keyword evidence="2" id="KW-0812">Transmembrane</keyword>
<dbReference type="GO" id="GO:0005044">
    <property type="term" value="F:scavenger receptor activity"/>
    <property type="evidence" value="ECO:0007669"/>
    <property type="project" value="InterPro"/>
</dbReference>
<dbReference type="PANTHER" id="PTHR24043:SF8">
    <property type="entry name" value="EGF-LIKE DOMAIN-CONTAINING PROTEIN"/>
    <property type="match status" value="1"/>
</dbReference>
<organism evidence="3 4">
    <name type="scientific">Elysia marginata</name>
    <dbReference type="NCBI Taxonomy" id="1093978"/>
    <lineage>
        <taxon>Eukaryota</taxon>
        <taxon>Metazoa</taxon>
        <taxon>Spiralia</taxon>
        <taxon>Lophotrochozoa</taxon>
        <taxon>Mollusca</taxon>
        <taxon>Gastropoda</taxon>
        <taxon>Heterobranchia</taxon>
        <taxon>Euthyneura</taxon>
        <taxon>Panpulmonata</taxon>
        <taxon>Sacoglossa</taxon>
        <taxon>Placobranchoidea</taxon>
        <taxon>Plakobranchidae</taxon>
        <taxon>Elysia</taxon>
    </lineage>
</organism>
<comment type="caution">
    <text evidence="3">The sequence shown here is derived from an EMBL/GenBank/DDBJ whole genome shotgun (WGS) entry which is preliminary data.</text>
</comment>
<dbReference type="InterPro" id="IPR042635">
    <property type="entry name" value="MEGF10/SREC1/2-like"/>
</dbReference>
<evidence type="ECO:0000313" key="3">
    <source>
        <dbReference type="EMBL" id="GFS11395.1"/>
    </source>
</evidence>
<protein>
    <submittedName>
        <fullName evidence="3">Multiple epidermal growth factor-like domains 10</fullName>
    </submittedName>
</protein>
<sequence>MYGADCKKPCSPLCKGAVKACDFVNGSCVFGCEDGYQGVLCDAACANNTYGANCSSKCSPNCRGRDKLCDHTNGLCLFGCENGNEGPLCNVSKAEAYNAIDQKGHVSTLAAILSSLAFAGVVLTVCLIPAFLLPKDEVGTTTTGENTQAPQMEQKEFPTQMSSGHYTFGEVYSMNELSYYYDDDASYYDDTAVQSNEFIY</sequence>
<evidence type="ECO:0000313" key="4">
    <source>
        <dbReference type="Proteomes" id="UP000762676"/>
    </source>
</evidence>
<keyword evidence="1" id="KW-0245">EGF-like domain</keyword>
<feature type="transmembrane region" description="Helical" evidence="2">
    <location>
        <begin position="109"/>
        <end position="133"/>
    </location>
</feature>
<dbReference type="Gene3D" id="2.170.300.10">
    <property type="entry name" value="Tie2 ligand-binding domain superfamily"/>
    <property type="match status" value="1"/>
</dbReference>
<dbReference type="EMBL" id="BMAT01002671">
    <property type="protein sequence ID" value="GFS11395.1"/>
    <property type="molecule type" value="Genomic_DNA"/>
</dbReference>
<name>A0AAV4IN79_9GAST</name>
<gene>
    <name evidence="3" type="ORF">ElyMa_001346600</name>
</gene>